<dbReference type="EMBL" id="CAUEEQ010041233">
    <property type="protein sequence ID" value="CAJ0956123.1"/>
    <property type="molecule type" value="Genomic_DNA"/>
</dbReference>
<dbReference type="InterPro" id="IPR036860">
    <property type="entry name" value="SH2_dom_sf"/>
</dbReference>
<dbReference type="InterPro" id="IPR036397">
    <property type="entry name" value="RNaseH_sf"/>
</dbReference>
<name>A0ABN9M810_9NEOB</name>
<keyword evidence="3" id="KW-1185">Reference proteome</keyword>
<evidence type="ECO:0000313" key="3">
    <source>
        <dbReference type="Proteomes" id="UP001176940"/>
    </source>
</evidence>
<dbReference type="InterPro" id="IPR000980">
    <property type="entry name" value="SH2"/>
</dbReference>
<gene>
    <name evidence="2" type="ORF">RIMI_LOCUS15373060</name>
</gene>
<dbReference type="Proteomes" id="UP001176940">
    <property type="component" value="Unassembled WGS sequence"/>
</dbReference>
<dbReference type="PANTHER" id="PTHR45807">
    <property type="entry name" value="TYROSINE-PROTEIN KINASE HOPSCOTCH"/>
    <property type="match status" value="1"/>
</dbReference>
<organism evidence="2 3">
    <name type="scientific">Ranitomeya imitator</name>
    <name type="common">mimic poison frog</name>
    <dbReference type="NCBI Taxonomy" id="111125"/>
    <lineage>
        <taxon>Eukaryota</taxon>
        <taxon>Metazoa</taxon>
        <taxon>Chordata</taxon>
        <taxon>Craniata</taxon>
        <taxon>Vertebrata</taxon>
        <taxon>Euteleostomi</taxon>
        <taxon>Amphibia</taxon>
        <taxon>Batrachia</taxon>
        <taxon>Anura</taxon>
        <taxon>Neobatrachia</taxon>
        <taxon>Hyloidea</taxon>
        <taxon>Dendrobatidae</taxon>
        <taxon>Dendrobatinae</taxon>
        <taxon>Ranitomeya</taxon>
    </lineage>
</organism>
<evidence type="ECO:0000313" key="2">
    <source>
        <dbReference type="EMBL" id="CAJ0956123.1"/>
    </source>
</evidence>
<sequence length="321" mass="36733">MPHRVLAAERRLCAAGLHGKIAAGKPLLRTGNKQKRLVWAKEHKEWTLDQWKSVLWSDESKFEIFGSNHRVFVRRRKGERMDSTCLVPTVTFGGGARWRLLDSCRCADKPGLGTGGNFQRLSRPWKANSSSISLPLPDDAPNSGDRMEFSIDKLKRTGSQKGAFILRCSPKEFNKYFLTFALETANGEYNLRGAKKNFGTLKDLLNCYQKETVRSDGIIFQFTRCCPPKPKEKSNLIIFRSNKDSDVATSPSLHRHNNVNQMVFHKIRSEDLTYVENLGQGTFTKFFEESGRKLETTIRCMKQKFFSKSWISHIGTILRYN</sequence>
<accession>A0ABN9M810</accession>
<dbReference type="Pfam" id="PF21990">
    <property type="entry name" value="SH2_1"/>
    <property type="match status" value="1"/>
</dbReference>
<dbReference type="Gene3D" id="3.30.200.20">
    <property type="entry name" value="Phosphorylase Kinase, domain 1"/>
    <property type="match status" value="1"/>
</dbReference>
<feature type="domain" description="SH2" evidence="1">
    <location>
        <begin position="147"/>
        <end position="228"/>
    </location>
</feature>
<dbReference type="Gene3D" id="3.30.420.10">
    <property type="entry name" value="Ribonuclease H-like superfamily/Ribonuclease H"/>
    <property type="match status" value="1"/>
</dbReference>
<reference evidence="2" key="1">
    <citation type="submission" date="2023-07" db="EMBL/GenBank/DDBJ databases">
        <authorList>
            <person name="Stuckert A."/>
        </authorList>
    </citation>
    <scope>NUCLEOTIDE SEQUENCE</scope>
</reference>
<dbReference type="PANTHER" id="PTHR45807:SF1">
    <property type="entry name" value="TYROSINE-PROTEIN KINASE JAK2"/>
    <property type="match status" value="1"/>
</dbReference>
<proteinExistence type="predicted"/>
<dbReference type="InterPro" id="IPR051286">
    <property type="entry name" value="JAK"/>
</dbReference>
<evidence type="ECO:0000259" key="1">
    <source>
        <dbReference type="Pfam" id="PF21990"/>
    </source>
</evidence>
<protein>
    <recommendedName>
        <fullName evidence="1">SH2 domain-containing protein</fullName>
    </recommendedName>
</protein>
<comment type="caution">
    <text evidence="2">The sequence shown here is derived from an EMBL/GenBank/DDBJ whole genome shotgun (WGS) entry which is preliminary data.</text>
</comment>
<dbReference type="SUPFAM" id="SSF55550">
    <property type="entry name" value="SH2 domain"/>
    <property type="match status" value="1"/>
</dbReference>